<evidence type="ECO:0000313" key="2">
    <source>
        <dbReference type="EMBL" id="CAE0841471.1"/>
    </source>
</evidence>
<dbReference type="AlphaFoldDB" id="A0A7S4LP70"/>
<proteinExistence type="predicted"/>
<name>A0A7S4LP70_OXYMA</name>
<evidence type="ECO:0000256" key="1">
    <source>
        <dbReference type="SAM" id="MobiDB-lite"/>
    </source>
</evidence>
<organism evidence="3">
    <name type="scientific">Oxyrrhis marina</name>
    <name type="common">Dinoflagellate</name>
    <dbReference type="NCBI Taxonomy" id="2969"/>
    <lineage>
        <taxon>Eukaryota</taxon>
        <taxon>Sar</taxon>
        <taxon>Alveolata</taxon>
        <taxon>Dinophyceae</taxon>
        <taxon>Oxyrrhinales</taxon>
        <taxon>Oxyrrhinaceae</taxon>
        <taxon>Oxyrrhis</taxon>
    </lineage>
</organism>
<accession>A0A7S4LP70</accession>
<feature type="region of interest" description="Disordered" evidence="1">
    <location>
        <begin position="320"/>
        <end position="339"/>
    </location>
</feature>
<sequence length="711" mass="78005">MCKHHDPPLEDADFVKQCETFCSVGGKQVGLPLVMGTTTFGFDYTEMRQLCVGGGSEDDVPRYNETAVDYCEDRSDALSQIERRVAQFVSAVKVFKEEQRALRAKMQYQVGQLQIVLRSDEFQEQMDKEVDKIEVLRDTFREFRQEATGTGQAEFKSAMDEVKSSGDLLKKVMDESLQLFSEFLDNCNTMFLSVGSQNEFLLDICAQANEACVDAEGAAHVGCCCAVNPVTAGTAKIDGISELLELDASVDRRLQATSTDVCAEARELAKDAVADAQQRVRDFGSESLLQEQEAAMRDAYPEYSEKCGGGRRLEDLAGSRFREPVDDRPEPPPAADSRRAAVCEPTVDKATGLKVAITARSEDAMCKHGTPLTDDDMVEQCAKFCEPDGVQLLMGSATYGFSLDDAGSVCLPGPDQVLDHNATHIAECEKNSQAFSRVEVRAALLIARLEEFAAARLFYTAEVSVAVQELQDFVRSDEFNVKMDKAVDKMALFRSEIRKRIVEGLAASAGKQRLLSSMEALKAPSEALKLSLEVDLEKIRVFTEECNDLYLAPGPNKEFILDICGQGNEACFSDPKSLRVSCCCAKNPLANFGDGRQHLVNGITMFDEAWVAGGRRLQQENSSDSVVLDVCAEAWTAARPAVEQTWQDIADIGHAATVQAYLGEMKTSYGDSYCSFTLEGHDFEDSASSAVQTGVVWLGVSGLAMFMVREI</sequence>
<dbReference type="EMBL" id="HBJB01001309">
    <property type="protein sequence ID" value="CAE0841471.1"/>
    <property type="molecule type" value="Transcribed_RNA"/>
</dbReference>
<dbReference type="EMBL" id="HBJB01001312">
    <property type="protein sequence ID" value="CAE0841473.1"/>
    <property type="molecule type" value="Transcribed_RNA"/>
</dbReference>
<protein>
    <submittedName>
        <fullName evidence="3">Uncharacterized protein</fullName>
    </submittedName>
</protein>
<gene>
    <name evidence="2" type="ORF">OMAR00294_LOCUS1153</name>
    <name evidence="3" type="ORF">OMAR00294_LOCUS1155</name>
</gene>
<evidence type="ECO:0000313" key="3">
    <source>
        <dbReference type="EMBL" id="CAE0841473.1"/>
    </source>
</evidence>
<reference evidence="3" key="1">
    <citation type="submission" date="2021-01" db="EMBL/GenBank/DDBJ databases">
        <authorList>
            <person name="Corre E."/>
            <person name="Pelletier E."/>
            <person name="Niang G."/>
            <person name="Scheremetjew M."/>
            <person name="Finn R."/>
            <person name="Kale V."/>
            <person name="Holt S."/>
            <person name="Cochrane G."/>
            <person name="Meng A."/>
            <person name="Brown T."/>
            <person name="Cohen L."/>
        </authorList>
    </citation>
    <scope>NUCLEOTIDE SEQUENCE</scope>
    <source>
        <strain evidence="3">LB1974</strain>
    </source>
</reference>